<evidence type="ECO:0000256" key="2">
    <source>
        <dbReference type="ARBA" id="ARBA00023239"/>
    </source>
</evidence>
<dbReference type="eggNOG" id="COG0693">
    <property type="taxonomic scope" value="Bacteria"/>
</dbReference>
<evidence type="ECO:0000313" key="6">
    <source>
        <dbReference type="Proteomes" id="UP000017081"/>
    </source>
</evidence>
<dbReference type="HOGENOM" id="CLU_070319_1_0_0"/>
<dbReference type="STRING" id="1319815.HMPREF0202_01187"/>
<accession>U7VCS9</accession>
<keyword evidence="1" id="KW-0346">Stress response</keyword>
<dbReference type="Gene3D" id="3.40.50.880">
    <property type="match status" value="1"/>
</dbReference>
<dbReference type="AlphaFoldDB" id="U7VCS9"/>
<dbReference type="SUPFAM" id="SSF52317">
    <property type="entry name" value="Class I glutamine amidotransferase-like"/>
    <property type="match status" value="1"/>
</dbReference>
<feature type="domain" description="DJ-1/PfpI" evidence="4">
    <location>
        <begin position="59"/>
        <end position="255"/>
    </location>
</feature>
<dbReference type="GO" id="GO:0019172">
    <property type="term" value="F:glyoxalase III activity"/>
    <property type="evidence" value="ECO:0007669"/>
    <property type="project" value="TreeGrafter"/>
</dbReference>
<proteinExistence type="inferred from homology"/>
<dbReference type="InterPro" id="IPR002818">
    <property type="entry name" value="DJ-1/PfpI"/>
</dbReference>
<dbReference type="PANTHER" id="PTHR48094">
    <property type="entry name" value="PROTEIN/NUCLEIC ACID DEGLYCASE DJ-1-RELATED"/>
    <property type="match status" value="1"/>
</dbReference>
<dbReference type="GO" id="GO:0019243">
    <property type="term" value="P:methylglyoxal catabolic process to D-lactate via S-lactoyl-glutathione"/>
    <property type="evidence" value="ECO:0007669"/>
    <property type="project" value="TreeGrafter"/>
</dbReference>
<evidence type="ECO:0000259" key="4">
    <source>
        <dbReference type="Pfam" id="PF01965"/>
    </source>
</evidence>
<gene>
    <name evidence="5" type="ORF">HMPREF0202_01187</name>
</gene>
<dbReference type="GO" id="GO:0005737">
    <property type="term" value="C:cytoplasm"/>
    <property type="evidence" value="ECO:0007669"/>
    <property type="project" value="TreeGrafter"/>
</dbReference>
<dbReference type="PATRIC" id="fig|1319815.3.peg.1141"/>
<dbReference type="CDD" id="cd03141">
    <property type="entry name" value="GATase1_Hsp31_like"/>
    <property type="match status" value="1"/>
</dbReference>
<dbReference type="EMBL" id="AXZF01000041">
    <property type="protein sequence ID" value="ERT68944.1"/>
    <property type="molecule type" value="Genomic_DNA"/>
</dbReference>
<sequence length="259" mass="28959">MNFLQEYRYKIRKSISNGFHFIASIFSGGFLMNKKVLVVVTNVSKYSNVNRATGLWLGEAVHFVEVMENNGFEVTYVSPLGGYTPIDPHSIEPEMMSDLDWKFYTDRKFMNALGTTVPAKDINYNDYSIIYYTGGHGVIWDFPNDKKLQEIAIGIWNNGGIVSAVCHGLAGLLNIKDSSGEYLIKDKKVTGFSDSEEKEVQLDKLVPYLTEDELVKRGAKYSKTDNWGEYAVADGRLVTGQNPASGAAVAREILKVLQK</sequence>
<evidence type="ECO:0000256" key="1">
    <source>
        <dbReference type="ARBA" id="ARBA00023016"/>
    </source>
</evidence>
<dbReference type="PANTHER" id="PTHR48094:SF11">
    <property type="entry name" value="GLUTATHIONE-INDEPENDENT GLYOXALASE HSP31-RELATED"/>
    <property type="match status" value="1"/>
</dbReference>
<dbReference type="InterPro" id="IPR029062">
    <property type="entry name" value="Class_I_gatase-like"/>
</dbReference>
<dbReference type="InterPro" id="IPR050325">
    <property type="entry name" value="Prot/Nucl_acid_deglycase"/>
</dbReference>
<evidence type="ECO:0000313" key="5">
    <source>
        <dbReference type="EMBL" id="ERT68944.1"/>
    </source>
</evidence>
<comment type="similarity">
    <text evidence="3">Belongs to the peptidase C56 family. HSP31-like subfamily.</text>
</comment>
<comment type="caution">
    <text evidence="5">The sequence shown here is derived from an EMBL/GenBank/DDBJ whole genome shotgun (WGS) entry which is preliminary data.</text>
</comment>
<protein>
    <recommendedName>
        <fullName evidence="4">DJ-1/PfpI domain-containing protein</fullName>
    </recommendedName>
</protein>
<name>U7VCS9_9FUSO</name>
<dbReference type="Pfam" id="PF01965">
    <property type="entry name" value="DJ-1_PfpI"/>
    <property type="match status" value="1"/>
</dbReference>
<keyword evidence="6" id="KW-1185">Reference proteome</keyword>
<reference evidence="5 6" key="1">
    <citation type="submission" date="2013-08" db="EMBL/GenBank/DDBJ databases">
        <authorList>
            <person name="Weinstock G."/>
            <person name="Sodergren E."/>
            <person name="Wylie T."/>
            <person name="Fulton L."/>
            <person name="Fulton R."/>
            <person name="Fronick C."/>
            <person name="O'Laughlin M."/>
            <person name="Godfrey J."/>
            <person name="Miner T."/>
            <person name="Herter B."/>
            <person name="Appelbaum E."/>
            <person name="Cordes M."/>
            <person name="Lek S."/>
            <person name="Wollam A."/>
            <person name="Pepin K.H."/>
            <person name="Palsikar V.B."/>
            <person name="Mitreva M."/>
            <person name="Wilson R.K."/>
        </authorList>
    </citation>
    <scope>NUCLEOTIDE SEQUENCE [LARGE SCALE GENOMIC DNA]</scope>
    <source>
        <strain evidence="5 6">ATCC BAA-474</strain>
    </source>
</reference>
<evidence type="ECO:0000256" key="3">
    <source>
        <dbReference type="ARBA" id="ARBA00038493"/>
    </source>
</evidence>
<dbReference type="Proteomes" id="UP000017081">
    <property type="component" value="Unassembled WGS sequence"/>
</dbReference>
<organism evidence="5 6">
    <name type="scientific">Cetobacterium somerae ATCC BAA-474</name>
    <dbReference type="NCBI Taxonomy" id="1319815"/>
    <lineage>
        <taxon>Bacteria</taxon>
        <taxon>Fusobacteriati</taxon>
        <taxon>Fusobacteriota</taxon>
        <taxon>Fusobacteriia</taxon>
        <taxon>Fusobacteriales</taxon>
        <taxon>Fusobacteriaceae</taxon>
        <taxon>Cetobacterium</taxon>
    </lineage>
</organism>
<keyword evidence="2" id="KW-0456">Lyase</keyword>